<gene>
    <name evidence="1" type="ORF">S01H1_47873</name>
</gene>
<evidence type="ECO:0000313" key="1">
    <source>
        <dbReference type="EMBL" id="GAG24944.1"/>
    </source>
</evidence>
<reference evidence="1" key="1">
    <citation type="journal article" date="2014" name="Front. Microbiol.">
        <title>High frequency of phylogenetically diverse reductive dehalogenase-homologous genes in deep subseafloor sedimentary metagenomes.</title>
        <authorList>
            <person name="Kawai M."/>
            <person name="Futagami T."/>
            <person name="Toyoda A."/>
            <person name="Takaki Y."/>
            <person name="Nishi S."/>
            <person name="Hori S."/>
            <person name="Arai W."/>
            <person name="Tsubouchi T."/>
            <person name="Morono Y."/>
            <person name="Uchiyama I."/>
            <person name="Ito T."/>
            <person name="Fujiyama A."/>
            <person name="Inagaki F."/>
            <person name="Takami H."/>
        </authorList>
    </citation>
    <scope>NUCLEOTIDE SEQUENCE</scope>
    <source>
        <strain evidence="1">Expedition CK06-06</strain>
    </source>
</reference>
<proteinExistence type="predicted"/>
<dbReference type="AlphaFoldDB" id="X0W2D5"/>
<sequence length="43" mass="4834">GIRPLIRKQPNLEVEIGGINLKNPVVLPQELLVMVKNFLLLLT</sequence>
<accession>X0W2D5</accession>
<protein>
    <submittedName>
        <fullName evidence="1">Uncharacterized protein</fullName>
    </submittedName>
</protein>
<feature type="non-terminal residue" evidence="1">
    <location>
        <position position="1"/>
    </location>
</feature>
<dbReference type="EMBL" id="BARS01030707">
    <property type="protein sequence ID" value="GAG24944.1"/>
    <property type="molecule type" value="Genomic_DNA"/>
</dbReference>
<comment type="caution">
    <text evidence="1">The sequence shown here is derived from an EMBL/GenBank/DDBJ whole genome shotgun (WGS) entry which is preliminary data.</text>
</comment>
<organism evidence="1">
    <name type="scientific">marine sediment metagenome</name>
    <dbReference type="NCBI Taxonomy" id="412755"/>
    <lineage>
        <taxon>unclassified sequences</taxon>
        <taxon>metagenomes</taxon>
        <taxon>ecological metagenomes</taxon>
    </lineage>
</organism>
<name>X0W2D5_9ZZZZ</name>